<dbReference type="PRINTS" id="PR00469">
    <property type="entry name" value="PNDRDTASEII"/>
</dbReference>
<dbReference type="SUPFAM" id="SSF51905">
    <property type="entry name" value="FAD/NAD(P)-binding domain"/>
    <property type="match status" value="1"/>
</dbReference>
<dbReference type="Pfam" id="PF07992">
    <property type="entry name" value="Pyr_redox_2"/>
    <property type="match status" value="1"/>
</dbReference>
<dbReference type="PROSITE" id="PS50042">
    <property type="entry name" value="CNMP_BINDING_3"/>
    <property type="match status" value="1"/>
</dbReference>
<dbReference type="InterPro" id="IPR023753">
    <property type="entry name" value="FAD/NAD-binding_dom"/>
</dbReference>
<dbReference type="PANTHER" id="PTHR48105">
    <property type="entry name" value="THIOREDOXIN REDUCTASE 1-RELATED-RELATED"/>
    <property type="match status" value="1"/>
</dbReference>
<dbReference type="Gene3D" id="3.50.50.60">
    <property type="entry name" value="FAD/NAD(P)-binding domain"/>
    <property type="match status" value="2"/>
</dbReference>
<evidence type="ECO:0000256" key="1">
    <source>
        <dbReference type="ARBA" id="ARBA00018719"/>
    </source>
</evidence>
<dbReference type="PRINTS" id="PR00368">
    <property type="entry name" value="FADPNR"/>
</dbReference>
<dbReference type="Pfam" id="PF00027">
    <property type="entry name" value="cNMP_binding"/>
    <property type="match status" value="1"/>
</dbReference>
<dbReference type="Gene3D" id="2.60.120.10">
    <property type="entry name" value="Jelly Rolls"/>
    <property type="match status" value="1"/>
</dbReference>
<dbReference type="InterPro" id="IPR018490">
    <property type="entry name" value="cNMP-bd_dom_sf"/>
</dbReference>
<evidence type="ECO:0000256" key="2">
    <source>
        <dbReference type="ARBA" id="ARBA00022630"/>
    </source>
</evidence>
<proteinExistence type="predicted"/>
<dbReference type="InterPro" id="IPR050097">
    <property type="entry name" value="Ferredoxin-NADP_redctase_2"/>
</dbReference>
<reference evidence="5 6" key="1">
    <citation type="submission" date="2022-12" db="EMBL/GenBank/DDBJ databases">
        <title>Sphingomonas abieness sp. nov., an endophytic bacterium isolated from Abies koreana.</title>
        <authorList>
            <person name="Jiang L."/>
            <person name="Lee J."/>
        </authorList>
    </citation>
    <scope>NUCLEOTIDE SEQUENCE [LARGE SCALE GENOMIC DNA]</scope>
    <source>
        <strain evidence="6">PAMB 00755</strain>
    </source>
</reference>
<name>A0ABY7NSZ9_9SPHN</name>
<dbReference type="SMART" id="SM00100">
    <property type="entry name" value="cNMP"/>
    <property type="match status" value="1"/>
</dbReference>
<accession>A0ABY7NSZ9</accession>
<gene>
    <name evidence="5" type="ORF">PBT88_06525</name>
</gene>
<evidence type="ECO:0000313" key="6">
    <source>
        <dbReference type="Proteomes" id="UP001210865"/>
    </source>
</evidence>
<evidence type="ECO:0000259" key="4">
    <source>
        <dbReference type="PROSITE" id="PS50042"/>
    </source>
</evidence>
<sequence>METIGQDLREMQRVPLAPSHVAALRAAGTIVDYPAGTFLARPGEPVDRFVYIEDGEIKVVNPFTGQRHLSSTLGPTQFMGEISFLNGGAWSMAMRAVRDTRVIEVPRRDMLRLMSEIQEMSDIVITVLAARRRRQLDAGDSSLVLIGEDADRKVRRIAEFASRNRLPYSAYALGSAEAATVATSCAISADHPAVIFGRGNVVADPTPDKVARLLGLNRDLVDDEAFDVLIVGGGPAGVAAGVYAGAEGLHALVVEDIAIGGQAGTSSRIENYMGFPTGISGADLVWRGEVQAMKFGTRFAMPRRVVKLERLDDAGFCATFDNDQRVRGRAVVVATGVQYRRLPIDRLAAFEGAGVYYAATENEARYCRNNETIVIGGGNSAGQAAMFLSRTASRVRLLVRGTSLASSMSSYLSSRLAADPAITIEYGVEVSALHGDDKLDGVTIRNVHDGSTHEAHSCALFIMVGAAPNSDWLSGLVALDDSGFVLTGEAVGQASPYATSQSGIFAVGDVRAGSVKRVASSVGEGSVVISRVWDYLND</sequence>
<keyword evidence="3" id="KW-0560">Oxidoreductase</keyword>
<evidence type="ECO:0000256" key="3">
    <source>
        <dbReference type="ARBA" id="ARBA00023002"/>
    </source>
</evidence>
<dbReference type="CDD" id="cd00038">
    <property type="entry name" value="CAP_ED"/>
    <property type="match status" value="1"/>
</dbReference>
<feature type="domain" description="Cyclic nucleotide-binding" evidence="4">
    <location>
        <begin position="33"/>
        <end position="114"/>
    </location>
</feature>
<dbReference type="SUPFAM" id="SSF51206">
    <property type="entry name" value="cAMP-binding domain-like"/>
    <property type="match status" value="1"/>
</dbReference>
<dbReference type="InterPro" id="IPR036188">
    <property type="entry name" value="FAD/NAD-bd_sf"/>
</dbReference>
<dbReference type="InterPro" id="IPR000595">
    <property type="entry name" value="cNMP-bd_dom"/>
</dbReference>
<evidence type="ECO:0000313" key="5">
    <source>
        <dbReference type="EMBL" id="WBO23773.1"/>
    </source>
</evidence>
<organism evidence="5 6">
    <name type="scientific">Sphingomonas abietis</name>
    <dbReference type="NCBI Taxonomy" id="3012344"/>
    <lineage>
        <taxon>Bacteria</taxon>
        <taxon>Pseudomonadati</taxon>
        <taxon>Pseudomonadota</taxon>
        <taxon>Alphaproteobacteria</taxon>
        <taxon>Sphingomonadales</taxon>
        <taxon>Sphingomonadaceae</taxon>
        <taxon>Sphingomonas</taxon>
    </lineage>
</organism>
<dbReference type="RefSeq" id="WP_270078404.1">
    <property type="nucleotide sequence ID" value="NZ_CP115174.1"/>
</dbReference>
<keyword evidence="2" id="KW-0285">Flavoprotein</keyword>
<dbReference type="EMBL" id="CP115174">
    <property type="protein sequence ID" value="WBO23773.1"/>
    <property type="molecule type" value="Genomic_DNA"/>
</dbReference>
<dbReference type="InterPro" id="IPR014710">
    <property type="entry name" value="RmlC-like_jellyroll"/>
</dbReference>
<protein>
    <recommendedName>
        <fullName evidence="1">Thioredoxin reductase</fullName>
    </recommendedName>
</protein>
<keyword evidence="6" id="KW-1185">Reference proteome</keyword>
<dbReference type="Proteomes" id="UP001210865">
    <property type="component" value="Chromosome"/>
</dbReference>